<dbReference type="AlphaFoldDB" id="A0A8U0I053"/>
<reference evidence="2 3" key="1">
    <citation type="submission" date="2022-04" db="EMBL/GenBank/DDBJ databases">
        <title>Diverse halophilic archaea isolated from saline environments.</title>
        <authorList>
            <person name="Cui H.-L."/>
        </authorList>
    </citation>
    <scope>NUCLEOTIDE SEQUENCE [LARGE SCALE GENOMIC DNA]</scope>
    <source>
        <strain evidence="2 3">XZYJT49</strain>
        <plasmid evidence="2 3">unnamed1</plasmid>
    </source>
</reference>
<dbReference type="KEGG" id="halx:M0R89_19780"/>
<sequence length="358" mass="39374">MTVWRTADPDARLTDADELGPPEETTPADAQAAVNFVVFDPEWLPEDCRVESVTRRPERPPGRPADASVEAANQTPHSEGNPCSLRTVVAGEDRRLRLKQFCYDWAPPAASVAPLWRTPEPTPFDCGDAVGWLGTDYKDNRGACVQRDRTQIELSVTAGEFSDEELIGLLDGLTPADPAGANRVRRVPFHRLNYWARYKVRPPVVPHGLWDYAPEHPYEESLVLSPVALRERSPVPALLPTGDRFVLDSALAFTEADAVEAVFRHRANASDHLWLTAADAGSPLAPSLPPEASDQSAEAREAIDLRETTVHCAALTEERGAWEALWEEDGVRYAVWAGASQELDGRAFRSVVDSLEAP</sequence>
<organism evidence="2 3">
    <name type="scientific">Halorussus limi</name>
    <dbReference type="NCBI Taxonomy" id="2938695"/>
    <lineage>
        <taxon>Archaea</taxon>
        <taxon>Methanobacteriati</taxon>
        <taxon>Methanobacteriota</taxon>
        <taxon>Stenosarchaea group</taxon>
        <taxon>Halobacteria</taxon>
        <taxon>Halobacteriales</taxon>
        <taxon>Haladaptataceae</taxon>
        <taxon>Halorussus</taxon>
    </lineage>
</organism>
<feature type="region of interest" description="Disordered" evidence="1">
    <location>
        <begin position="1"/>
        <end position="30"/>
    </location>
</feature>
<name>A0A8U0I053_9EURY</name>
<dbReference type="RefSeq" id="WP_248652436.1">
    <property type="nucleotide sequence ID" value="NZ_CP096660.1"/>
</dbReference>
<evidence type="ECO:0000313" key="3">
    <source>
        <dbReference type="Proteomes" id="UP000830729"/>
    </source>
</evidence>
<evidence type="ECO:0000313" key="2">
    <source>
        <dbReference type="EMBL" id="UPV76403.1"/>
    </source>
</evidence>
<keyword evidence="3" id="KW-1185">Reference proteome</keyword>
<keyword evidence="2" id="KW-0614">Plasmid</keyword>
<gene>
    <name evidence="2" type="ORF">M0R89_19780</name>
</gene>
<evidence type="ECO:0000256" key="1">
    <source>
        <dbReference type="SAM" id="MobiDB-lite"/>
    </source>
</evidence>
<geneLocation type="plasmid" evidence="2 3">
    <name>unnamed1</name>
</geneLocation>
<proteinExistence type="predicted"/>
<dbReference type="GeneID" id="72187489"/>
<dbReference type="EMBL" id="CP096660">
    <property type="protein sequence ID" value="UPV76403.1"/>
    <property type="molecule type" value="Genomic_DNA"/>
</dbReference>
<feature type="compositionally biased region" description="Basic and acidic residues" evidence="1">
    <location>
        <begin position="51"/>
        <end position="61"/>
    </location>
</feature>
<dbReference type="Proteomes" id="UP000830729">
    <property type="component" value="Plasmid unnamed1"/>
</dbReference>
<accession>A0A8U0I053</accession>
<feature type="region of interest" description="Disordered" evidence="1">
    <location>
        <begin position="51"/>
        <end position="83"/>
    </location>
</feature>
<protein>
    <submittedName>
        <fullName evidence="2">Uncharacterized protein</fullName>
    </submittedName>
</protein>